<evidence type="ECO:0000313" key="2">
    <source>
        <dbReference type="Proteomes" id="UP000298663"/>
    </source>
</evidence>
<reference evidence="1 2" key="1">
    <citation type="journal article" date="2015" name="Genome Biol.">
        <title>Comparative genomics of Steinernema reveals deeply conserved gene regulatory networks.</title>
        <authorList>
            <person name="Dillman A.R."/>
            <person name="Macchietto M."/>
            <person name="Porter C.F."/>
            <person name="Rogers A."/>
            <person name="Williams B."/>
            <person name="Antoshechkin I."/>
            <person name="Lee M.M."/>
            <person name="Goodwin Z."/>
            <person name="Lu X."/>
            <person name="Lewis E.E."/>
            <person name="Goodrich-Blair H."/>
            <person name="Stock S.P."/>
            <person name="Adams B.J."/>
            <person name="Sternberg P.W."/>
            <person name="Mortazavi A."/>
        </authorList>
    </citation>
    <scope>NUCLEOTIDE SEQUENCE [LARGE SCALE GENOMIC DNA]</scope>
    <source>
        <strain evidence="1 2">ALL</strain>
    </source>
</reference>
<accession>A0A4U5NJZ6</accession>
<name>A0A4U5NJZ6_STECR</name>
<gene>
    <name evidence="1" type="ORF">L596_016764</name>
</gene>
<dbReference type="AlphaFoldDB" id="A0A4U5NJZ6"/>
<protein>
    <submittedName>
        <fullName evidence="1">Uncharacterized protein</fullName>
    </submittedName>
</protein>
<sequence length="142" mass="15994">MFCLSEHLCCGKPRPSGESGFSHRYLPVLQLRSRAIKYGRMMGGKLEGDGRPNANMVKDEKVTKDKEVSKQEYGATNSFRKAQLVYAALVIVCLLSSGAGVEGAITVEECESRFGINGSWRILKTLTFRHHVEILHYRHHDR</sequence>
<organism evidence="1 2">
    <name type="scientific">Steinernema carpocapsae</name>
    <name type="common">Entomopathogenic nematode</name>
    <dbReference type="NCBI Taxonomy" id="34508"/>
    <lineage>
        <taxon>Eukaryota</taxon>
        <taxon>Metazoa</taxon>
        <taxon>Ecdysozoa</taxon>
        <taxon>Nematoda</taxon>
        <taxon>Chromadorea</taxon>
        <taxon>Rhabditida</taxon>
        <taxon>Tylenchina</taxon>
        <taxon>Panagrolaimomorpha</taxon>
        <taxon>Strongyloidoidea</taxon>
        <taxon>Steinernematidae</taxon>
        <taxon>Steinernema</taxon>
    </lineage>
</organism>
<proteinExistence type="predicted"/>
<reference evidence="1 2" key="2">
    <citation type="journal article" date="2019" name="G3 (Bethesda)">
        <title>Hybrid Assembly of the Genome of the Entomopathogenic Nematode Steinernema carpocapsae Identifies the X-Chromosome.</title>
        <authorList>
            <person name="Serra L."/>
            <person name="Macchietto M."/>
            <person name="Macias-Munoz A."/>
            <person name="McGill C.J."/>
            <person name="Rodriguez I.M."/>
            <person name="Rodriguez B."/>
            <person name="Murad R."/>
            <person name="Mortazavi A."/>
        </authorList>
    </citation>
    <scope>NUCLEOTIDE SEQUENCE [LARGE SCALE GENOMIC DNA]</scope>
    <source>
        <strain evidence="1 2">ALL</strain>
    </source>
</reference>
<evidence type="ECO:0000313" key="1">
    <source>
        <dbReference type="EMBL" id="TKR83122.1"/>
    </source>
</evidence>
<keyword evidence="2" id="KW-1185">Reference proteome</keyword>
<dbReference type="Proteomes" id="UP000298663">
    <property type="component" value="Unassembled WGS sequence"/>
</dbReference>
<comment type="caution">
    <text evidence="1">The sequence shown here is derived from an EMBL/GenBank/DDBJ whole genome shotgun (WGS) entry which is preliminary data.</text>
</comment>
<dbReference type="EMBL" id="AZBU02000004">
    <property type="protein sequence ID" value="TKR83122.1"/>
    <property type="molecule type" value="Genomic_DNA"/>
</dbReference>